<dbReference type="RefSeq" id="WP_132220951.1">
    <property type="nucleotide sequence ID" value="NZ_SMGO01000001.1"/>
</dbReference>
<name>A0A4R1LZM8_9SPHI</name>
<dbReference type="PROSITE" id="PS51257">
    <property type="entry name" value="PROKAR_LIPOPROTEIN"/>
    <property type="match status" value="1"/>
</dbReference>
<keyword evidence="1" id="KW-0472">Membrane</keyword>
<keyword evidence="1" id="KW-0812">Transmembrane</keyword>
<reference evidence="2 3" key="1">
    <citation type="submission" date="2019-03" db="EMBL/GenBank/DDBJ databases">
        <title>Genomic Encyclopedia of Archaeal and Bacterial Type Strains, Phase II (KMG-II): from individual species to whole genera.</title>
        <authorList>
            <person name="Goeker M."/>
        </authorList>
    </citation>
    <scope>NUCLEOTIDE SEQUENCE [LARGE SCALE GENOMIC DNA]</scope>
    <source>
        <strain evidence="2 3">DSM 22554</strain>
    </source>
</reference>
<sequence>MKNSINIIRKSYPLLIISFAMIFIGACTGNTNQNSQNISQTDSTRNKTQAIDSVKLKLSDSDTIFVIAGKSLGRFELKQEVEQAQLFNVLGKADSADAAMCKSWSMWYLDKQSPKKELDVYAVCDANVDMRKTIQILRLSNVDFITEKGISSTSTLSQLKTAYPNAESIEGIETSSSIKVTLIDDIASGIAFEISNDKITSVAIHTPGEKITDTYLPFYKQVN</sequence>
<comment type="caution">
    <text evidence="2">The sequence shown here is derived from an EMBL/GenBank/DDBJ whole genome shotgun (WGS) entry which is preliminary data.</text>
</comment>
<organism evidence="2 3">
    <name type="scientific">Albibacterium bauzanense</name>
    <dbReference type="NCBI Taxonomy" id="653929"/>
    <lineage>
        <taxon>Bacteria</taxon>
        <taxon>Pseudomonadati</taxon>
        <taxon>Bacteroidota</taxon>
        <taxon>Sphingobacteriia</taxon>
        <taxon>Sphingobacteriales</taxon>
        <taxon>Sphingobacteriaceae</taxon>
        <taxon>Albibacterium</taxon>
    </lineage>
</organism>
<evidence type="ECO:0000313" key="3">
    <source>
        <dbReference type="Proteomes" id="UP000294616"/>
    </source>
</evidence>
<accession>A0A4R1LZM8</accession>
<dbReference type="OrthoDB" id="1494315at2"/>
<dbReference type="AlphaFoldDB" id="A0A4R1LZM8"/>
<gene>
    <name evidence="2" type="ORF">C8N28_0352</name>
</gene>
<keyword evidence="1" id="KW-1133">Transmembrane helix</keyword>
<keyword evidence="3" id="KW-1185">Reference proteome</keyword>
<dbReference type="Proteomes" id="UP000294616">
    <property type="component" value="Unassembled WGS sequence"/>
</dbReference>
<protein>
    <submittedName>
        <fullName evidence="2">Uncharacterized protein</fullName>
    </submittedName>
</protein>
<dbReference type="EMBL" id="SMGO01000001">
    <property type="protein sequence ID" value="TCK85056.1"/>
    <property type="molecule type" value="Genomic_DNA"/>
</dbReference>
<proteinExistence type="predicted"/>
<feature type="transmembrane region" description="Helical" evidence="1">
    <location>
        <begin position="12"/>
        <end position="31"/>
    </location>
</feature>
<evidence type="ECO:0000256" key="1">
    <source>
        <dbReference type="SAM" id="Phobius"/>
    </source>
</evidence>
<evidence type="ECO:0000313" key="2">
    <source>
        <dbReference type="EMBL" id="TCK85056.1"/>
    </source>
</evidence>